<keyword evidence="2" id="KW-0808">Transferase</keyword>
<reference evidence="5" key="3">
    <citation type="journal article" date="2012" name="Protein Sci.">
        <title>Functional significance of four successive glycine residues in the pyrophosphate binding loop of fungal 6-oxopurine phosphoribosyltransferases.</title>
        <authorList>
            <person name="Moynie L."/>
            <person name="Giraud M.F."/>
            <person name="Breton A."/>
            <person name="Boissier F."/>
            <person name="Daignan-Fornier B."/>
            <person name="Dautant A."/>
        </authorList>
    </citation>
    <scope>NUCLEOTIDE SEQUENCE</scope>
</reference>
<accession>A0A8B6X6S5</accession>
<dbReference type="InterPro" id="IPR000836">
    <property type="entry name" value="PRTase_dom"/>
</dbReference>
<dbReference type="CDD" id="cd06223">
    <property type="entry name" value="PRTases_typeI"/>
    <property type="match status" value="1"/>
</dbReference>
<proteinExistence type="predicted"/>
<dbReference type="PANTHER" id="PTHR43363">
    <property type="entry name" value="HYPOXANTHINE PHOSPHORIBOSYLTRANSFERASE"/>
    <property type="match status" value="1"/>
</dbReference>
<dbReference type="OrthoDB" id="307631at2"/>
<dbReference type="AlphaFoldDB" id="A0A8B6X6S5"/>
<evidence type="ECO:0000313" key="4">
    <source>
        <dbReference type="Proteomes" id="UP000675920"/>
    </source>
</evidence>
<evidence type="ECO:0000256" key="2">
    <source>
        <dbReference type="ARBA" id="ARBA00022679"/>
    </source>
</evidence>
<keyword evidence="1 5" id="KW-0328">Glycosyltransferase</keyword>
<evidence type="ECO:0000259" key="3">
    <source>
        <dbReference type="Pfam" id="PF00156"/>
    </source>
</evidence>
<dbReference type="PANTHER" id="PTHR43363:SF1">
    <property type="entry name" value="HYPOXANTHINE-GUANINE PHOSPHORIBOSYLTRANSFERASE"/>
    <property type="match status" value="1"/>
</dbReference>
<dbReference type="Pfam" id="PF00156">
    <property type="entry name" value="Pribosyltran"/>
    <property type="match status" value="1"/>
</dbReference>
<organism evidence="4 5">
    <name type="scientific">Derxia gummosa DSM 723</name>
    <dbReference type="NCBI Taxonomy" id="1121388"/>
    <lineage>
        <taxon>Bacteria</taxon>
        <taxon>Pseudomonadati</taxon>
        <taxon>Pseudomonadota</taxon>
        <taxon>Betaproteobacteria</taxon>
        <taxon>Burkholderiales</taxon>
        <taxon>Alcaligenaceae</taxon>
        <taxon>Derxia</taxon>
    </lineage>
</organism>
<dbReference type="SUPFAM" id="SSF53271">
    <property type="entry name" value="PRTase-like"/>
    <property type="match status" value="1"/>
</dbReference>
<protein>
    <submittedName>
        <fullName evidence="5">Phosphoribosyltransferase</fullName>
        <ecNumber evidence="5">2.4.2.-</ecNumber>
    </submittedName>
</protein>
<dbReference type="Gene3D" id="3.40.50.2020">
    <property type="match status" value="1"/>
</dbReference>
<reference evidence="5" key="2">
    <citation type="journal article" date="2001" name="Curr. Opin. Struct. Biol.">
        <title>The PRT protein family.</title>
        <authorList>
            <person name="Sinha S.C."/>
            <person name="Smith J.L."/>
        </authorList>
    </citation>
    <scope>NUCLEOTIDE SEQUENCE</scope>
</reference>
<evidence type="ECO:0000256" key="1">
    <source>
        <dbReference type="ARBA" id="ARBA00022676"/>
    </source>
</evidence>
<dbReference type="InterPro" id="IPR029057">
    <property type="entry name" value="PRTase-like"/>
</dbReference>
<feature type="domain" description="Phosphoribosyltransferase" evidence="3">
    <location>
        <begin position="8"/>
        <end position="156"/>
    </location>
</feature>
<reference evidence="5" key="4">
    <citation type="submission" date="2025-08" db="UniProtKB">
        <authorList>
            <consortium name="RefSeq"/>
        </authorList>
    </citation>
    <scope>IDENTIFICATION</scope>
</reference>
<sequence>MNDLFVTWEEYHDLVEDLAVLVHESGWEYDQILCLARGGTRIGDVFSRIFEKPYAILTTSSYREDSGTKQSTLLIADHFTSTTKELGRRVLLVDDLADSGKTIVQVIDHLRAKYPQIEEVRTAVLWHKAHSVYKPDYAVRFLTTNPWIHQPFELYDHMRIDTLLRRAAQRRSDAASQD</sequence>
<evidence type="ECO:0000313" key="5">
    <source>
        <dbReference type="RefSeq" id="WP_028312840.1"/>
    </source>
</evidence>
<name>A0A8B6X6S5_9BURK</name>
<dbReference type="GO" id="GO:0016757">
    <property type="term" value="F:glycosyltransferase activity"/>
    <property type="evidence" value="ECO:0007669"/>
    <property type="project" value="UniProtKB-KW"/>
</dbReference>
<dbReference type="Proteomes" id="UP000675920">
    <property type="component" value="Unplaced"/>
</dbReference>
<dbReference type="RefSeq" id="WP_028312840.1">
    <property type="nucleotide sequence ID" value="NZ_KI519499.1"/>
</dbReference>
<reference evidence="5" key="1">
    <citation type="journal article" date="1998" name="J. Mol. Biol.">
        <title>Structures of free and complexed forms of Escherichia coli xanthine-guanine phosphoribosyltransferase.</title>
        <authorList>
            <person name="Vos S."/>
            <person name="Parry R.J."/>
            <person name="Burns M.R."/>
            <person name="de Jersey J."/>
            <person name="Martin J.L."/>
        </authorList>
    </citation>
    <scope>NUCLEOTIDE SEQUENCE</scope>
</reference>
<keyword evidence="4" id="KW-1185">Reference proteome</keyword>
<dbReference type="EC" id="2.4.2.-" evidence="5"/>